<feature type="compositionally biased region" description="Low complexity" evidence="1">
    <location>
        <begin position="287"/>
        <end position="302"/>
    </location>
</feature>
<reference evidence="2" key="2">
    <citation type="submission" date="2023-02" db="EMBL/GenBank/DDBJ databases">
        <authorList>
            <consortium name="DOE Joint Genome Institute"/>
            <person name="Mondo S.J."/>
            <person name="Chang Y."/>
            <person name="Wang Y."/>
            <person name="Ahrendt S."/>
            <person name="Andreopoulos W."/>
            <person name="Barry K."/>
            <person name="Beard J."/>
            <person name="Benny G.L."/>
            <person name="Blankenship S."/>
            <person name="Bonito G."/>
            <person name="Cuomo C."/>
            <person name="Desiro A."/>
            <person name="Gervers K.A."/>
            <person name="Hundley H."/>
            <person name="Kuo A."/>
            <person name="LaButti K."/>
            <person name="Lang B.F."/>
            <person name="Lipzen A."/>
            <person name="O'Donnell K."/>
            <person name="Pangilinan J."/>
            <person name="Reynolds N."/>
            <person name="Sandor L."/>
            <person name="Smith M.W."/>
            <person name="Tsang A."/>
            <person name="Grigoriev I.V."/>
            <person name="Stajich J.E."/>
            <person name="Spatafora J.W."/>
        </authorList>
    </citation>
    <scope>NUCLEOTIDE SEQUENCE</scope>
    <source>
        <strain evidence="2">RSA 2281</strain>
    </source>
</reference>
<sequence length="302" mass="33455">MDNSQTYVGWTSLEIGHLTPQYDQNFVLYANPNEKASGLNCKIRVFDIAQSDVRDYLSQGGMCRVIVRGMMRTAPIPEQGWIPSSTRYLQVTWIMQEQGPEFLGEQVIVGASDSSSQPQGGGGAMTTAATGGGVSISSTSTTGQPLMSQLQQQHSSQQQPFQSSQQHQPNHRVAHTPMGHVRIVDDEEEDITEDEPRSEENEDDSDPDYSSIDAEEEEQARLDEVDYDEDSSMGESDEVSGEDIEKLMVEAKEPLDLEYAKKREAEEQLQNGNNKKQKQHTINNSHPTSTTAPTTPTTTKTL</sequence>
<dbReference type="AlphaFoldDB" id="A0AAD5JTX5"/>
<evidence type="ECO:0000313" key="3">
    <source>
        <dbReference type="Proteomes" id="UP001209540"/>
    </source>
</evidence>
<proteinExistence type="predicted"/>
<feature type="compositionally biased region" description="Gly residues" evidence="1">
    <location>
        <begin position="119"/>
        <end position="134"/>
    </location>
</feature>
<name>A0AAD5JTX5_9FUNG</name>
<feature type="compositionally biased region" description="Acidic residues" evidence="1">
    <location>
        <begin position="200"/>
        <end position="218"/>
    </location>
</feature>
<organism evidence="2 3">
    <name type="scientific">Phascolomyces articulosus</name>
    <dbReference type="NCBI Taxonomy" id="60185"/>
    <lineage>
        <taxon>Eukaryota</taxon>
        <taxon>Fungi</taxon>
        <taxon>Fungi incertae sedis</taxon>
        <taxon>Mucoromycota</taxon>
        <taxon>Mucoromycotina</taxon>
        <taxon>Mucoromycetes</taxon>
        <taxon>Mucorales</taxon>
        <taxon>Lichtheimiaceae</taxon>
        <taxon>Phascolomyces</taxon>
    </lineage>
</organism>
<dbReference type="Proteomes" id="UP001209540">
    <property type="component" value="Unassembled WGS sequence"/>
</dbReference>
<accession>A0AAD5JTX5</accession>
<feature type="compositionally biased region" description="Basic and acidic residues" evidence="1">
    <location>
        <begin position="243"/>
        <end position="266"/>
    </location>
</feature>
<dbReference type="EMBL" id="JAIXMP010000025">
    <property type="protein sequence ID" value="KAI9253796.1"/>
    <property type="molecule type" value="Genomic_DNA"/>
</dbReference>
<feature type="compositionally biased region" description="Acidic residues" evidence="1">
    <location>
        <begin position="225"/>
        <end position="242"/>
    </location>
</feature>
<evidence type="ECO:0000313" key="2">
    <source>
        <dbReference type="EMBL" id="KAI9253796.1"/>
    </source>
</evidence>
<feature type="compositionally biased region" description="Low complexity" evidence="1">
    <location>
        <begin position="135"/>
        <end position="168"/>
    </location>
</feature>
<comment type="caution">
    <text evidence="2">The sequence shown here is derived from an EMBL/GenBank/DDBJ whole genome shotgun (WGS) entry which is preliminary data.</text>
</comment>
<reference evidence="2" key="1">
    <citation type="journal article" date="2022" name="IScience">
        <title>Evolution of zygomycete secretomes and the origins of terrestrial fungal ecologies.</title>
        <authorList>
            <person name="Chang Y."/>
            <person name="Wang Y."/>
            <person name="Mondo S."/>
            <person name="Ahrendt S."/>
            <person name="Andreopoulos W."/>
            <person name="Barry K."/>
            <person name="Beard J."/>
            <person name="Benny G.L."/>
            <person name="Blankenship S."/>
            <person name="Bonito G."/>
            <person name="Cuomo C."/>
            <person name="Desiro A."/>
            <person name="Gervers K.A."/>
            <person name="Hundley H."/>
            <person name="Kuo A."/>
            <person name="LaButti K."/>
            <person name="Lang B.F."/>
            <person name="Lipzen A."/>
            <person name="O'Donnell K."/>
            <person name="Pangilinan J."/>
            <person name="Reynolds N."/>
            <person name="Sandor L."/>
            <person name="Smith M.E."/>
            <person name="Tsang A."/>
            <person name="Grigoriev I.V."/>
            <person name="Stajich J.E."/>
            <person name="Spatafora J.W."/>
        </authorList>
    </citation>
    <scope>NUCLEOTIDE SEQUENCE</scope>
    <source>
        <strain evidence="2">RSA 2281</strain>
    </source>
</reference>
<evidence type="ECO:0000256" key="1">
    <source>
        <dbReference type="SAM" id="MobiDB-lite"/>
    </source>
</evidence>
<feature type="region of interest" description="Disordered" evidence="1">
    <location>
        <begin position="112"/>
        <end position="302"/>
    </location>
</feature>
<protein>
    <submittedName>
        <fullName evidence="2">Uncharacterized protein</fullName>
    </submittedName>
</protein>
<keyword evidence="3" id="KW-1185">Reference proteome</keyword>
<gene>
    <name evidence="2" type="ORF">BDA99DRAFT_163777</name>
</gene>